<evidence type="ECO:0000313" key="1">
    <source>
        <dbReference type="EMBL" id="KAJ8623670.1"/>
    </source>
</evidence>
<reference evidence="1 2" key="1">
    <citation type="journal article" date="2022" name="Hortic Res">
        <title>A haplotype resolved chromosomal level avocado genome allows analysis of novel avocado genes.</title>
        <authorList>
            <person name="Nath O."/>
            <person name="Fletcher S.J."/>
            <person name="Hayward A."/>
            <person name="Shaw L.M."/>
            <person name="Masouleh A.K."/>
            <person name="Furtado A."/>
            <person name="Henry R.J."/>
            <person name="Mitter N."/>
        </authorList>
    </citation>
    <scope>NUCLEOTIDE SEQUENCE [LARGE SCALE GENOMIC DNA]</scope>
    <source>
        <strain evidence="2">cv. Hass</strain>
    </source>
</reference>
<name>A0ACC2KR77_PERAE</name>
<accession>A0ACC2KR77</accession>
<gene>
    <name evidence="1" type="ORF">MRB53_032200</name>
</gene>
<evidence type="ECO:0000313" key="2">
    <source>
        <dbReference type="Proteomes" id="UP001234297"/>
    </source>
</evidence>
<dbReference type="EMBL" id="CM056819">
    <property type="protein sequence ID" value="KAJ8623670.1"/>
    <property type="molecule type" value="Genomic_DNA"/>
</dbReference>
<dbReference type="Proteomes" id="UP001234297">
    <property type="component" value="Chromosome 11"/>
</dbReference>
<sequence length="266" mass="30375">MEIMEMEMENHQLRHRMVRTNGINMHIAEQGSGPLVLLIHGFPKLWFSWRHQIKDLAQHGYHVVAPDMRGYGDTDSPIDPASYTCHHLVGDLIGLLDELGHEREYGRAEKAFARYDCYTVMKKILSINKSDPLISPLGMEFIDFLEVPSALPTWLNEEELQYFTSKFQKTGFTVPLNYYRAMDLNWDLLAPWQGAKILVPTKYVVGDKDIGLEAFDTRAYITGSTFKSLVPNLEVEIIDGHHFIQDEKAQQVTAGILSFFGNQSIV</sequence>
<proteinExistence type="predicted"/>
<keyword evidence="2" id="KW-1185">Reference proteome</keyword>
<protein>
    <submittedName>
        <fullName evidence="1">Uncharacterized protein</fullName>
    </submittedName>
</protein>
<comment type="caution">
    <text evidence="1">The sequence shown here is derived from an EMBL/GenBank/DDBJ whole genome shotgun (WGS) entry which is preliminary data.</text>
</comment>
<organism evidence="1 2">
    <name type="scientific">Persea americana</name>
    <name type="common">Avocado</name>
    <dbReference type="NCBI Taxonomy" id="3435"/>
    <lineage>
        <taxon>Eukaryota</taxon>
        <taxon>Viridiplantae</taxon>
        <taxon>Streptophyta</taxon>
        <taxon>Embryophyta</taxon>
        <taxon>Tracheophyta</taxon>
        <taxon>Spermatophyta</taxon>
        <taxon>Magnoliopsida</taxon>
        <taxon>Magnoliidae</taxon>
        <taxon>Laurales</taxon>
        <taxon>Lauraceae</taxon>
        <taxon>Persea</taxon>
    </lineage>
</organism>